<organism evidence="1 2">
    <name type="scientific">Geotrichum galactomycetum</name>
    <dbReference type="NCBI Taxonomy" id="27317"/>
    <lineage>
        <taxon>Eukaryota</taxon>
        <taxon>Fungi</taxon>
        <taxon>Dikarya</taxon>
        <taxon>Ascomycota</taxon>
        <taxon>Saccharomycotina</taxon>
        <taxon>Dipodascomycetes</taxon>
        <taxon>Dipodascales</taxon>
        <taxon>Dipodascaceae</taxon>
        <taxon>Geotrichum</taxon>
    </lineage>
</organism>
<evidence type="ECO:0000313" key="2">
    <source>
        <dbReference type="Proteomes" id="UP000744676"/>
    </source>
</evidence>
<accession>A0ACB6V6H8</accession>
<dbReference type="EMBL" id="QVQA01000031">
    <property type="protein sequence ID" value="KAF5099596.1"/>
    <property type="molecule type" value="Genomic_DNA"/>
</dbReference>
<protein>
    <submittedName>
        <fullName evidence="1">Uncharacterized protein</fullName>
    </submittedName>
</protein>
<gene>
    <name evidence="1" type="ORF">D0Z00_001606</name>
</gene>
<keyword evidence="2" id="KW-1185">Reference proteome</keyword>
<evidence type="ECO:0000313" key="1">
    <source>
        <dbReference type="EMBL" id="KAF5099596.1"/>
    </source>
</evidence>
<comment type="caution">
    <text evidence="1">The sequence shown here is derived from an EMBL/GenBank/DDBJ whole genome shotgun (WGS) entry which is preliminary data.</text>
</comment>
<sequence>MSTRPRVFLDIESRVSSGRVFIELYNDLAPKASENFRCLCVGDQISLKAPPTNVNTNSGAASESKKSKKQKQKKFSLKNVRFHRVVAPEFIVQAGEDLDGESIYYNAETKSYYFAGENNSTPVNERGLLCMANENGDPDKNTSQFFITLQNGLGIEGCTVFGRIVRGMEVLEGLEDVVVDDEDRPAQGDEVFIRRSGELELKNKSRSVEKANATNETATNENNNADTGEKPLEQNLANENAVENELNKNVTVEKLSKDETLGEQKSKDSTDKKDSEQSEPTSNEQKSKSSENFRPSLDDKETSRRNRDDYDQDRSSRRGRDERHRYDRDDRSRYNKEEKSQYERDNRRYERNDRGRYDRYDRDHYSRDDREDRRRHWDDRRLQAPRRDEDRPNDKNQPKVIFKGRGSMKYKDREFGRL</sequence>
<dbReference type="Proteomes" id="UP000744676">
    <property type="component" value="Unassembled WGS sequence"/>
</dbReference>
<reference evidence="1 2" key="1">
    <citation type="journal article" date="2020" name="Front. Microbiol.">
        <title>Phenotypic and Genetic Characterization of the Cheese Ripening Yeast Geotrichum candidum.</title>
        <authorList>
            <person name="Perkins V."/>
            <person name="Vignola S."/>
            <person name="Lessard M.H."/>
            <person name="Plante P.L."/>
            <person name="Corbeil J."/>
            <person name="Dugat-Bony E."/>
            <person name="Frenette M."/>
            <person name="Labrie S."/>
        </authorList>
    </citation>
    <scope>NUCLEOTIDE SEQUENCE [LARGE SCALE GENOMIC DNA]</scope>
    <source>
        <strain evidence="1 2">LMA-1147</strain>
    </source>
</reference>
<proteinExistence type="predicted"/>
<name>A0ACB6V6H8_9ASCO</name>